<gene>
    <name evidence="4" type="ORF">NQV15_17865</name>
</gene>
<feature type="compositionally biased region" description="Acidic residues" evidence="2">
    <location>
        <begin position="707"/>
        <end position="730"/>
    </location>
</feature>
<feature type="signal peptide" evidence="3">
    <location>
        <begin position="1"/>
        <end position="41"/>
    </location>
</feature>
<keyword evidence="3" id="KW-0732">Signal</keyword>
<dbReference type="Gene3D" id="3.80.10.10">
    <property type="entry name" value="Ribonuclease Inhibitor"/>
    <property type="match status" value="3"/>
</dbReference>
<keyword evidence="5" id="KW-1185">Reference proteome</keyword>
<dbReference type="Pfam" id="PF13306">
    <property type="entry name" value="LRR_5"/>
    <property type="match status" value="3"/>
</dbReference>
<evidence type="ECO:0000313" key="5">
    <source>
        <dbReference type="Proteomes" id="UP001316184"/>
    </source>
</evidence>
<dbReference type="InterPro" id="IPR042229">
    <property type="entry name" value="Listeria/Bacterioides_rpt_sf"/>
</dbReference>
<evidence type="ECO:0000313" key="4">
    <source>
        <dbReference type="EMBL" id="UUP13694.1"/>
    </source>
</evidence>
<evidence type="ECO:0000256" key="3">
    <source>
        <dbReference type="SAM" id="SignalP"/>
    </source>
</evidence>
<protein>
    <submittedName>
        <fullName evidence="4">Leucine-rich repeat protein</fullName>
    </submittedName>
</protein>
<feature type="compositionally biased region" description="Acidic residues" evidence="2">
    <location>
        <begin position="65"/>
        <end position="81"/>
    </location>
</feature>
<dbReference type="InterPro" id="IPR053139">
    <property type="entry name" value="Surface_bspA-like"/>
</dbReference>
<dbReference type="InterPro" id="IPR026906">
    <property type="entry name" value="LRR_5"/>
</dbReference>
<dbReference type="EMBL" id="CP102173">
    <property type="protein sequence ID" value="UUP13694.1"/>
    <property type="molecule type" value="Genomic_DNA"/>
</dbReference>
<sequence>MASSTTYRPTHRRNRRQRHRVLLAALVTVSVVLPGLSPAVADSAADPAASAPELVAASPVSEQQPGDEEASEPPVAEEPEQAEVSVDEVPQPTSARSAAKPTGVKKVARRGAATEVVNGIEYSFDDQNPSAGATAISYPGGGTSVVIPDSVGIDGATYPVVSVGPEAFKFMGITSVVIGDNVRTLGDNAFDENDIASLTLGSSVETIGDYAFHDSLLTSVVIPDSVTTIGAAAFGANELMSLTLGQSLVTIGADAFNLGPGEPQLAIHLVIPDSVRTIGAGAFRYQPLTGLTLGSSVESIGDFAFYDSLATSLVIPDSVTTIGRGAFGANELMSLTLGQSLVTIGADAFNAAPREPQLAIHLVIPDSVTTIGAGAFRYQPLTGLTLGSSVETIDDWAFGAAGSGGSLTIPDSVRTIGNYAFTAAGLTSVTFGAGPIDIGESAFAENPFVELTLSAGVRSVGGSAFSGSRSPWTLKTLYVFGPGPTVAEDRVNPMDPDDVRYGSFSHNEVRIIPECQYAANFGFEWHGYPVVTPQVTFDLGGHGDAIAPQKVICGTTATAPTAPTDQELTFDGWRVGSASGARYDFATTVEADVVLYAAWKSSGSTPVSQLSVGTDRQVYQPGHTIVVTGTSTLAAGTSVEIALHSDPVVLGTVTVDGAGAYSLTTTIPAGSALGDHRIVATATDGGSPLTASTAIQIVSNPPVNVIDDGDEATDEPVVDRDDPDVSDPDEATSALPAAGARSGLNGLALAGLLCLAGGIALVSRPRALNY</sequence>
<dbReference type="InterPro" id="IPR013378">
    <property type="entry name" value="InlB-like_B-rpt"/>
</dbReference>
<feature type="chain" id="PRO_5045700640" evidence="3">
    <location>
        <begin position="42"/>
        <end position="770"/>
    </location>
</feature>
<dbReference type="PANTHER" id="PTHR45661:SF3">
    <property type="entry name" value="IG-LIKE DOMAIN-CONTAINING PROTEIN"/>
    <property type="match status" value="1"/>
</dbReference>
<evidence type="ECO:0000256" key="2">
    <source>
        <dbReference type="SAM" id="MobiDB-lite"/>
    </source>
</evidence>
<dbReference type="RefSeq" id="WP_232402393.1">
    <property type="nucleotide sequence ID" value="NZ_CP102173.1"/>
</dbReference>
<proteinExistence type="predicted"/>
<accession>A0ABY5M9R4</accession>
<feature type="region of interest" description="Disordered" evidence="2">
    <location>
        <begin position="703"/>
        <end position="736"/>
    </location>
</feature>
<reference evidence="4 5" key="1">
    <citation type="submission" date="2022-08" db="EMBL/GenBank/DDBJ databases">
        <title>novel species in genus Aeromicrobium.</title>
        <authorList>
            <person name="Ye L."/>
        </authorList>
    </citation>
    <scope>NUCLEOTIDE SEQUENCE [LARGE SCALE GENOMIC DNA]</scope>
    <source>
        <strain evidence="5">zg-Y1379</strain>
    </source>
</reference>
<dbReference type="Pfam" id="PF09479">
    <property type="entry name" value="Flg_new"/>
    <property type="match status" value="1"/>
</dbReference>
<feature type="region of interest" description="Disordered" evidence="2">
    <location>
        <begin position="51"/>
        <end position="110"/>
    </location>
</feature>
<comment type="subcellular location">
    <subcellularLocation>
        <location evidence="1">Cell envelope</location>
    </subcellularLocation>
</comment>
<evidence type="ECO:0000256" key="1">
    <source>
        <dbReference type="ARBA" id="ARBA00004196"/>
    </source>
</evidence>
<dbReference type="Proteomes" id="UP001316184">
    <property type="component" value="Chromosome"/>
</dbReference>
<dbReference type="Gene3D" id="2.60.40.4270">
    <property type="entry name" value="Listeria-Bacteroides repeat domain"/>
    <property type="match status" value="1"/>
</dbReference>
<dbReference type="InterPro" id="IPR032675">
    <property type="entry name" value="LRR_dom_sf"/>
</dbReference>
<name>A0ABY5M9R4_9ACTN</name>
<dbReference type="PANTHER" id="PTHR45661">
    <property type="entry name" value="SURFACE ANTIGEN"/>
    <property type="match status" value="1"/>
</dbReference>
<organism evidence="4 5">
    <name type="scientific">Aeromicrobium wangtongii</name>
    <dbReference type="NCBI Taxonomy" id="2969247"/>
    <lineage>
        <taxon>Bacteria</taxon>
        <taxon>Bacillati</taxon>
        <taxon>Actinomycetota</taxon>
        <taxon>Actinomycetes</taxon>
        <taxon>Propionibacteriales</taxon>
        <taxon>Nocardioidaceae</taxon>
        <taxon>Aeromicrobium</taxon>
    </lineage>
</organism>
<feature type="compositionally biased region" description="Low complexity" evidence="2">
    <location>
        <begin position="51"/>
        <end position="61"/>
    </location>
</feature>